<dbReference type="InterPro" id="IPR052783">
    <property type="entry name" value="Metabolic/Drug-Res_Regulator"/>
</dbReference>
<dbReference type="AlphaFoldDB" id="A0A9W9Q5C4"/>
<dbReference type="Gene3D" id="4.10.240.10">
    <property type="entry name" value="Zn(2)-C6 fungal-type DNA-binding domain"/>
    <property type="match status" value="1"/>
</dbReference>
<keyword evidence="1" id="KW-0479">Metal-binding</keyword>
<evidence type="ECO:0000313" key="7">
    <source>
        <dbReference type="EMBL" id="KAJ5324896.1"/>
    </source>
</evidence>
<gene>
    <name evidence="7" type="ORF">N7476_003496</name>
</gene>
<dbReference type="InterPro" id="IPR007219">
    <property type="entry name" value="XnlR_reg_dom"/>
</dbReference>
<keyword evidence="5" id="KW-0539">Nucleus</keyword>
<evidence type="ECO:0000259" key="6">
    <source>
        <dbReference type="PROSITE" id="PS50048"/>
    </source>
</evidence>
<keyword evidence="4" id="KW-0804">Transcription</keyword>
<dbReference type="GO" id="GO:0008270">
    <property type="term" value="F:zinc ion binding"/>
    <property type="evidence" value="ECO:0007669"/>
    <property type="project" value="InterPro"/>
</dbReference>
<dbReference type="GO" id="GO:0000981">
    <property type="term" value="F:DNA-binding transcription factor activity, RNA polymerase II-specific"/>
    <property type="evidence" value="ECO:0007669"/>
    <property type="project" value="InterPro"/>
</dbReference>
<feature type="domain" description="Zn(2)-C6 fungal-type" evidence="6">
    <location>
        <begin position="15"/>
        <end position="45"/>
    </location>
</feature>
<dbReference type="PROSITE" id="PS00463">
    <property type="entry name" value="ZN2_CY6_FUNGAL_1"/>
    <property type="match status" value="1"/>
</dbReference>
<reference evidence="7" key="1">
    <citation type="submission" date="2022-12" db="EMBL/GenBank/DDBJ databases">
        <authorList>
            <person name="Petersen C."/>
        </authorList>
    </citation>
    <scope>NUCLEOTIDE SEQUENCE</scope>
    <source>
        <strain evidence="7">IBT 21472</strain>
    </source>
</reference>
<keyword evidence="8" id="KW-1185">Reference proteome</keyword>
<dbReference type="GO" id="GO:0045944">
    <property type="term" value="P:positive regulation of transcription by RNA polymerase II"/>
    <property type="evidence" value="ECO:0007669"/>
    <property type="project" value="TreeGrafter"/>
</dbReference>
<dbReference type="GO" id="GO:0003677">
    <property type="term" value="F:DNA binding"/>
    <property type="evidence" value="ECO:0007669"/>
    <property type="project" value="UniProtKB-KW"/>
</dbReference>
<proteinExistence type="predicted"/>
<dbReference type="EMBL" id="JAPZBO010000002">
    <property type="protein sequence ID" value="KAJ5324896.1"/>
    <property type="molecule type" value="Genomic_DNA"/>
</dbReference>
<dbReference type="SUPFAM" id="SSF57701">
    <property type="entry name" value="Zn2/Cys6 DNA-binding domain"/>
    <property type="match status" value="1"/>
</dbReference>
<comment type="caution">
    <text evidence="7">The sequence shown here is derived from an EMBL/GenBank/DDBJ whole genome shotgun (WGS) entry which is preliminary data.</text>
</comment>
<dbReference type="PROSITE" id="PS50048">
    <property type="entry name" value="ZN2_CY6_FUNGAL_2"/>
    <property type="match status" value="1"/>
</dbReference>
<dbReference type="InterPro" id="IPR001138">
    <property type="entry name" value="Zn2Cys6_DnaBD"/>
</dbReference>
<reference evidence="7" key="2">
    <citation type="journal article" date="2023" name="IMA Fungus">
        <title>Comparative genomic study of the Penicillium genus elucidates a diverse pangenome and 15 lateral gene transfer events.</title>
        <authorList>
            <person name="Petersen C."/>
            <person name="Sorensen T."/>
            <person name="Nielsen M.R."/>
            <person name="Sondergaard T.E."/>
            <person name="Sorensen J.L."/>
            <person name="Fitzpatrick D.A."/>
            <person name="Frisvad J.C."/>
            <person name="Nielsen K.L."/>
        </authorList>
    </citation>
    <scope>NUCLEOTIDE SEQUENCE</scope>
    <source>
        <strain evidence="7">IBT 21472</strain>
    </source>
</reference>
<evidence type="ECO:0000256" key="2">
    <source>
        <dbReference type="ARBA" id="ARBA00023015"/>
    </source>
</evidence>
<protein>
    <recommendedName>
        <fullName evidence="6">Zn(2)-C6 fungal-type domain-containing protein</fullName>
    </recommendedName>
</protein>
<organism evidence="7 8">
    <name type="scientific">Penicillium atrosanguineum</name>
    <dbReference type="NCBI Taxonomy" id="1132637"/>
    <lineage>
        <taxon>Eukaryota</taxon>
        <taxon>Fungi</taxon>
        <taxon>Dikarya</taxon>
        <taxon>Ascomycota</taxon>
        <taxon>Pezizomycotina</taxon>
        <taxon>Eurotiomycetes</taxon>
        <taxon>Eurotiomycetidae</taxon>
        <taxon>Eurotiales</taxon>
        <taxon>Aspergillaceae</taxon>
        <taxon>Penicillium</taxon>
    </lineage>
</organism>
<dbReference type="GO" id="GO:0006351">
    <property type="term" value="P:DNA-templated transcription"/>
    <property type="evidence" value="ECO:0007669"/>
    <property type="project" value="InterPro"/>
</dbReference>
<dbReference type="Proteomes" id="UP001147746">
    <property type="component" value="Unassembled WGS sequence"/>
</dbReference>
<evidence type="ECO:0000256" key="3">
    <source>
        <dbReference type="ARBA" id="ARBA00023125"/>
    </source>
</evidence>
<dbReference type="PANTHER" id="PTHR47655">
    <property type="entry name" value="QUINIC ACID UTILIZATION ACTIVATOR"/>
    <property type="match status" value="1"/>
</dbReference>
<evidence type="ECO:0000313" key="8">
    <source>
        <dbReference type="Proteomes" id="UP001147746"/>
    </source>
</evidence>
<dbReference type="SMART" id="SM00066">
    <property type="entry name" value="GAL4"/>
    <property type="match status" value="1"/>
</dbReference>
<dbReference type="Pfam" id="PF00172">
    <property type="entry name" value="Zn_clus"/>
    <property type="match status" value="1"/>
</dbReference>
<sequence>MTSPRPSKRQRIYRACDQCRHRKSKCDGDQPVCSICYSAKRACTYQNGGGRRGLPSGYVRSLEIVLGLMFQHVPNSEATTHSVLRDYHGKGNFLTSGVAEHSHNIWRKSKLSRHVSQLLTPGSECLDDSEWEPIKTRDHGSIADQGSPHSISKPNEVSAICEIPVLPCETPTLPNWAIPDHTPDLLDFYFTYTHCWLPILERRDLLRAMHISPGRSASDLTSRQMLLWSVIIYSCALKGIQLPGQPALPAIQLYTQRILASNMAKLELDHIQSTLIVVLTHISMGNINQAWLSLGQAARMLAILPLNLRKGRFPHTFNGCIFLDNIISALLGKTPCLSLEEQLQQGPVDEDDVDEWEVWSAFRTKTPATPLQALSTFNSIRHLTQQTSQILYCTYNTLSNSKDILGNLRQQQAAILQTRPYNRDSLTTPPLLILHLTSAFTTLSLILKLGQVSSAILELCIRTIYCVLDMLDHYVEMTSAAGSSPIVHCFALQCQQALGICVSLLSSAEEEALQRRIDALLQSANPNSQFDGGDWLRHAIASASVSGTQSDQHNTPLIPIPATHSTQVNSATMVSHPEPPDINLPDPLSISDTTVPVGGGSEEYDALFEEMMLVGSFPTSRQEPSFAHNLGFYDGDLDTDFLAQLQQPSER</sequence>
<dbReference type="CDD" id="cd12148">
    <property type="entry name" value="fungal_TF_MHR"/>
    <property type="match status" value="1"/>
</dbReference>
<accession>A0A9W9Q5C4</accession>
<evidence type="ECO:0000256" key="1">
    <source>
        <dbReference type="ARBA" id="ARBA00022723"/>
    </source>
</evidence>
<evidence type="ECO:0000256" key="5">
    <source>
        <dbReference type="ARBA" id="ARBA00023242"/>
    </source>
</evidence>
<dbReference type="InterPro" id="IPR036864">
    <property type="entry name" value="Zn2-C6_fun-type_DNA-bd_sf"/>
</dbReference>
<name>A0A9W9Q5C4_9EURO</name>
<dbReference type="Pfam" id="PF04082">
    <property type="entry name" value="Fungal_trans"/>
    <property type="match status" value="1"/>
</dbReference>
<keyword evidence="3" id="KW-0238">DNA-binding</keyword>
<evidence type="ECO:0000256" key="4">
    <source>
        <dbReference type="ARBA" id="ARBA00023163"/>
    </source>
</evidence>
<dbReference type="PANTHER" id="PTHR47655:SF2">
    <property type="entry name" value="QUINIC ACID UTILIZATION ACTIVATOR"/>
    <property type="match status" value="1"/>
</dbReference>
<dbReference type="CDD" id="cd00067">
    <property type="entry name" value="GAL4"/>
    <property type="match status" value="1"/>
</dbReference>
<keyword evidence="2" id="KW-0805">Transcription regulation</keyword>